<evidence type="ECO:0000313" key="1">
    <source>
        <dbReference type="EMBL" id="PTB58993.1"/>
    </source>
</evidence>
<proteinExistence type="predicted"/>
<evidence type="ECO:0000313" key="2">
    <source>
        <dbReference type="Proteomes" id="UP000241690"/>
    </source>
</evidence>
<keyword evidence="2" id="KW-1185">Reference proteome</keyword>
<dbReference type="RefSeq" id="XP_024778670.1">
    <property type="nucleotide sequence ID" value="XM_024914098.1"/>
</dbReference>
<name>A0A2T4APJ5_TRIHA</name>
<dbReference type="AlphaFoldDB" id="A0A2T4APJ5"/>
<sequence>MIGYINPMHSSFLVTFNVLAELHVSSPRHHKSIIEENAKARDGGEKKSVHLSMIPPPHAYRHLGDQTSKKAKLIATLPASSRYLQRPFLFSRSRQEIERGEWKWNGISCYLSNRYYFVTVLGHPCIPCTPCKCRKLSSRTRKDVLLTSV</sequence>
<dbReference type="Proteomes" id="UP000241690">
    <property type="component" value="Unassembled WGS sequence"/>
</dbReference>
<dbReference type="EMBL" id="KZ679676">
    <property type="protein sequence ID" value="PTB58993.1"/>
    <property type="molecule type" value="Genomic_DNA"/>
</dbReference>
<dbReference type="GeneID" id="36622663"/>
<reference evidence="1 2" key="1">
    <citation type="submission" date="2016-07" db="EMBL/GenBank/DDBJ databases">
        <title>Multiple horizontal gene transfer events from other fungi enriched the ability of initially mycotrophic Trichoderma (Ascomycota) to feed on dead plant biomass.</title>
        <authorList>
            <consortium name="DOE Joint Genome Institute"/>
            <person name="Aerts A."/>
            <person name="Atanasova L."/>
            <person name="Chenthamara K."/>
            <person name="Zhang J."/>
            <person name="Grujic M."/>
            <person name="Henrissat B."/>
            <person name="Kuo A."/>
            <person name="Salamov A."/>
            <person name="Lipzen A."/>
            <person name="Labutti K."/>
            <person name="Barry K."/>
            <person name="Miao Y."/>
            <person name="Rahimi M.J."/>
            <person name="Shen Q."/>
            <person name="Grigoriev I.V."/>
            <person name="Kubicek C.P."/>
            <person name="Druzhinina I.S."/>
        </authorList>
    </citation>
    <scope>NUCLEOTIDE SEQUENCE [LARGE SCALE GENOMIC DNA]</scope>
    <source>
        <strain evidence="1 2">CBS 226.95</strain>
    </source>
</reference>
<organism evidence="1 2">
    <name type="scientific">Trichoderma harzianum CBS 226.95</name>
    <dbReference type="NCBI Taxonomy" id="983964"/>
    <lineage>
        <taxon>Eukaryota</taxon>
        <taxon>Fungi</taxon>
        <taxon>Dikarya</taxon>
        <taxon>Ascomycota</taxon>
        <taxon>Pezizomycotina</taxon>
        <taxon>Sordariomycetes</taxon>
        <taxon>Hypocreomycetidae</taxon>
        <taxon>Hypocreales</taxon>
        <taxon>Hypocreaceae</taxon>
        <taxon>Trichoderma</taxon>
    </lineage>
</organism>
<gene>
    <name evidence="1" type="ORF">M431DRAFT_292562</name>
</gene>
<protein>
    <submittedName>
        <fullName evidence="1">Uncharacterized protein</fullName>
    </submittedName>
</protein>
<accession>A0A2T4APJ5</accession>